<sequence>MSDVLDRVRAHVRQHFRAAGMATEPDTARITFLGVEPIEVLRYGPGPDRMVHYVSAGCSRHPMGDPGEILADPVHGPRAEIVVRLRSSGTDTGLARSLAAMAASPAVEGVVLAPDGLIDLGGPLWTGPSGPVPFTAVLLGTSDIADLALDGPREPVRFFSATPITATEAAWVRLKGAEAMREAWRVDGVDVCDPARSASQPT</sequence>
<organism evidence="2 3">
    <name type="scientific">[Mycobacterium] kokjensenii</name>
    <dbReference type="NCBI Taxonomy" id="3064287"/>
    <lineage>
        <taxon>Bacteria</taxon>
        <taxon>Bacillati</taxon>
        <taxon>Actinomycetota</taxon>
        <taxon>Actinomycetes</taxon>
        <taxon>Mycobacteriales</taxon>
        <taxon>Mycobacteriaceae</taxon>
        <taxon>Mycolicibacter</taxon>
    </lineage>
</organism>
<dbReference type="EMBL" id="OY726394">
    <property type="protein sequence ID" value="CAJ1495317.1"/>
    <property type="molecule type" value="Genomic_DNA"/>
</dbReference>
<gene>
    <name evidence="2" type="ORF">MU0083_001103</name>
</gene>
<protein>
    <submittedName>
        <fullName evidence="2">Suppressor of fused domain protein</fullName>
    </submittedName>
</protein>
<proteinExistence type="predicted"/>
<dbReference type="InterPro" id="IPR020941">
    <property type="entry name" value="SUFU-like_domain"/>
</dbReference>
<dbReference type="Pfam" id="PF05076">
    <property type="entry name" value="SUFU"/>
    <property type="match status" value="1"/>
</dbReference>
<accession>A0ABM9L9R7</accession>
<keyword evidence="3" id="KW-1185">Reference proteome</keyword>
<dbReference type="RefSeq" id="WP_308476083.1">
    <property type="nucleotide sequence ID" value="NZ_OY726394.1"/>
</dbReference>
<evidence type="ECO:0000313" key="3">
    <source>
        <dbReference type="Proteomes" id="UP001190336"/>
    </source>
</evidence>
<dbReference type="Proteomes" id="UP001190336">
    <property type="component" value="Chromosome"/>
</dbReference>
<evidence type="ECO:0000313" key="2">
    <source>
        <dbReference type="EMBL" id="CAJ1495317.1"/>
    </source>
</evidence>
<name>A0ABM9L9R7_9MYCO</name>
<evidence type="ECO:0000259" key="1">
    <source>
        <dbReference type="Pfam" id="PF05076"/>
    </source>
</evidence>
<feature type="domain" description="Suppressor of fused-like" evidence="1">
    <location>
        <begin position="35"/>
        <end position="196"/>
    </location>
</feature>
<reference evidence="2 3" key="1">
    <citation type="submission" date="2023-08" db="EMBL/GenBank/DDBJ databases">
        <authorList>
            <person name="Folkvardsen B D."/>
            <person name="Norman A."/>
        </authorList>
    </citation>
    <scope>NUCLEOTIDE SEQUENCE [LARGE SCALE GENOMIC DNA]</scope>
    <source>
        <strain evidence="2 3">Mu0083</strain>
    </source>
</reference>